<proteinExistence type="predicted"/>
<dbReference type="EMBL" id="CAJNOK010005343">
    <property type="protein sequence ID" value="CAF0969284.1"/>
    <property type="molecule type" value="Genomic_DNA"/>
</dbReference>
<dbReference type="AlphaFoldDB" id="A0A814LRW1"/>
<dbReference type="Proteomes" id="UP000677228">
    <property type="component" value="Unassembled WGS sequence"/>
</dbReference>
<dbReference type="InterPro" id="IPR003540">
    <property type="entry name" value="ADP-ribosyltransferase"/>
</dbReference>
<evidence type="ECO:0000313" key="5">
    <source>
        <dbReference type="EMBL" id="CAF3836515.1"/>
    </source>
</evidence>
<comment type="caution">
    <text evidence="3">The sequence shown here is derived from an EMBL/GenBank/DDBJ whole genome shotgun (WGS) entry which is preliminary data.</text>
</comment>
<feature type="domain" description="WWE" evidence="1">
    <location>
        <begin position="1"/>
        <end position="81"/>
    </location>
</feature>
<dbReference type="InterPro" id="IPR018123">
    <property type="entry name" value="WWE-dom_subgr"/>
</dbReference>
<name>A0A814LRW1_9BILA</name>
<dbReference type="Gene3D" id="3.30.720.50">
    <property type="match status" value="1"/>
</dbReference>
<dbReference type="Proteomes" id="UP000682733">
    <property type="component" value="Unassembled WGS sequence"/>
</dbReference>
<accession>A0A814LRW1</accession>
<keyword evidence="6" id="KW-1185">Reference proteome</keyword>
<organism evidence="3 6">
    <name type="scientific">Didymodactylos carnosus</name>
    <dbReference type="NCBI Taxonomy" id="1234261"/>
    <lineage>
        <taxon>Eukaryota</taxon>
        <taxon>Metazoa</taxon>
        <taxon>Spiralia</taxon>
        <taxon>Gnathifera</taxon>
        <taxon>Rotifera</taxon>
        <taxon>Eurotatoria</taxon>
        <taxon>Bdelloidea</taxon>
        <taxon>Philodinida</taxon>
        <taxon>Philodinidae</taxon>
        <taxon>Didymodactylos</taxon>
    </lineage>
</organism>
<dbReference type="EMBL" id="CAJOBA010005347">
    <property type="protein sequence ID" value="CAF3740803.1"/>
    <property type="molecule type" value="Genomic_DNA"/>
</dbReference>
<evidence type="ECO:0000313" key="2">
    <source>
        <dbReference type="EMBL" id="CAF0969284.1"/>
    </source>
</evidence>
<protein>
    <recommendedName>
        <fullName evidence="1">WWE domain-containing protein</fullName>
    </recommendedName>
</protein>
<dbReference type="EMBL" id="CAJNOQ010004670">
    <property type="protein sequence ID" value="CAF1069206.1"/>
    <property type="molecule type" value="Genomic_DNA"/>
</dbReference>
<dbReference type="SUPFAM" id="SSF56399">
    <property type="entry name" value="ADP-ribosylation"/>
    <property type="match status" value="1"/>
</dbReference>
<dbReference type="EMBL" id="CAJOBC010004670">
    <property type="protein sequence ID" value="CAF3836515.1"/>
    <property type="molecule type" value="Genomic_DNA"/>
</dbReference>
<dbReference type="InterPro" id="IPR037197">
    <property type="entry name" value="WWE_dom_sf"/>
</dbReference>
<sequence length="283" mass="32754">MSSDSLSYKVVQWSWQSNKNPWNVFEKKQWTRYPDLEQRLIEEEHKQKQHSHVDLGQYIIDFKQKIQFRRDDSHKQRRVKRDEVYLGPCIKVEAKLHGKEAEGQYIIKHLEHVKAGSGKEITQCCARMFTVDAFLFTAVNDALRHGTHENKIDTLGPFCYLLHAHLRNSQVEGVITVYRGANLAKGAIDRYREAIGTNLRWLSLISTTKSRCLVERLNHSTLFIIEINGESLSHHASDVSSLSFYPYEEEVLLSAGFTFKVTKVELDEKNDKHLVHLSSLFGV</sequence>
<gene>
    <name evidence="3" type="ORF">GPM918_LOCUS17184</name>
    <name evidence="2" type="ORF">OVA965_LOCUS13013</name>
    <name evidence="5" type="ORF">SRO942_LOCUS17183</name>
    <name evidence="4" type="ORF">TMI583_LOCUS13014</name>
</gene>
<evidence type="ECO:0000313" key="6">
    <source>
        <dbReference type="Proteomes" id="UP000663829"/>
    </source>
</evidence>
<dbReference type="SMART" id="SM00678">
    <property type="entry name" value="WWE"/>
    <property type="match status" value="1"/>
</dbReference>
<dbReference type="PROSITE" id="PS51996">
    <property type="entry name" value="TR_MART"/>
    <property type="match status" value="1"/>
</dbReference>
<dbReference type="OrthoDB" id="423533at2759"/>
<evidence type="ECO:0000313" key="3">
    <source>
        <dbReference type="EMBL" id="CAF1069206.1"/>
    </source>
</evidence>
<dbReference type="Pfam" id="PF02825">
    <property type="entry name" value="WWE"/>
    <property type="match status" value="1"/>
</dbReference>
<dbReference type="PROSITE" id="PS50918">
    <property type="entry name" value="WWE"/>
    <property type="match status" value="1"/>
</dbReference>
<dbReference type="GO" id="GO:0008270">
    <property type="term" value="F:zinc ion binding"/>
    <property type="evidence" value="ECO:0007669"/>
    <property type="project" value="InterPro"/>
</dbReference>
<dbReference type="SUPFAM" id="SSF117839">
    <property type="entry name" value="WWE domain"/>
    <property type="match status" value="1"/>
</dbReference>
<dbReference type="Proteomes" id="UP000681722">
    <property type="component" value="Unassembled WGS sequence"/>
</dbReference>
<reference evidence="3" key="1">
    <citation type="submission" date="2021-02" db="EMBL/GenBank/DDBJ databases">
        <authorList>
            <person name="Nowell W R."/>
        </authorList>
    </citation>
    <scope>NUCLEOTIDE SEQUENCE</scope>
</reference>
<evidence type="ECO:0000313" key="4">
    <source>
        <dbReference type="EMBL" id="CAF3740803.1"/>
    </source>
</evidence>
<evidence type="ECO:0000259" key="1">
    <source>
        <dbReference type="PROSITE" id="PS50918"/>
    </source>
</evidence>
<dbReference type="Gene3D" id="3.90.176.10">
    <property type="entry name" value="Toxin ADP-ribosyltransferase, Chain A, domain 1"/>
    <property type="match status" value="1"/>
</dbReference>
<dbReference type="Pfam" id="PF03496">
    <property type="entry name" value="ADPrib_exo_Tox"/>
    <property type="match status" value="1"/>
</dbReference>
<dbReference type="GO" id="GO:0005576">
    <property type="term" value="C:extracellular region"/>
    <property type="evidence" value="ECO:0007669"/>
    <property type="project" value="InterPro"/>
</dbReference>
<dbReference type="Proteomes" id="UP000663829">
    <property type="component" value="Unassembled WGS sequence"/>
</dbReference>
<dbReference type="InterPro" id="IPR004170">
    <property type="entry name" value="WWE_dom"/>
</dbReference>